<name>A0A8R7TT64_TRIUA</name>
<dbReference type="AlphaFoldDB" id="A0A8R7TT64"/>
<keyword evidence="3" id="KW-1185">Reference proteome</keyword>
<reference evidence="3" key="1">
    <citation type="journal article" date="2013" name="Nature">
        <title>Draft genome of the wheat A-genome progenitor Triticum urartu.</title>
        <authorList>
            <person name="Ling H.Q."/>
            <person name="Zhao S."/>
            <person name="Liu D."/>
            <person name="Wang J."/>
            <person name="Sun H."/>
            <person name="Zhang C."/>
            <person name="Fan H."/>
            <person name="Li D."/>
            <person name="Dong L."/>
            <person name="Tao Y."/>
            <person name="Gao C."/>
            <person name="Wu H."/>
            <person name="Li Y."/>
            <person name="Cui Y."/>
            <person name="Guo X."/>
            <person name="Zheng S."/>
            <person name="Wang B."/>
            <person name="Yu K."/>
            <person name="Liang Q."/>
            <person name="Yang W."/>
            <person name="Lou X."/>
            <person name="Chen J."/>
            <person name="Feng M."/>
            <person name="Jian J."/>
            <person name="Zhang X."/>
            <person name="Luo G."/>
            <person name="Jiang Y."/>
            <person name="Liu J."/>
            <person name="Wang Z."/>
            <person name="Sha Y."/>
            <person name="Zhang B."/>
            <person name="Wu H."/>
            <person name="Tang D."/>
            <person name="Shen Q."/>
            <person name="Xue P."/>
            <person name="Zou S."/>
            <person name="Wang X."/>
            <person name="Liu X."/>
            <person name="Wang F."/>
            <person name="Yang Y."/>
            <person name="An X."/>
            <person name="Dong Z."/>
            <person name="Zhang K."/>
            <person name="Zhang X."/>
            <person name="Luo M.C."/>
            <person name="Dvorak J."/>
            <person name="Tong Y."/>
            <person name="Wang J."/>
            <person name="Yang H."/>
            <person name="Li Z."/>
            <person name="Wang D."/>
            <person name="Zhang A."/>
            <person name="Wang J."/>
        </authorList>
    </citation>
    <scope>NUCLEOTIDE SEQUENCE</scope>
    <source>
        <strain evidence="3">cv. G1812</strain>
    </source>
</reference>
<dbReference type="Gramene" id="TuG1812G0300001776.01.T01">
    <property type="protein sequence ID" value="TuG1812G0300001776.01.T01.cds469643"/>
    <property type="gene ID" value="TuG1812G0300001776.01"/>
</dbReference>
<evidence type="ECO:0000313" key="3">
    <source>
        <dbReference type="Proteomes" id="UP000015106"/>
    </source>
</evidence>
<dbReference type="Proteomes" id="UP000015106">
    <property type="component" value="Chromosome 3"/>
</dbReference>
<evidence type="ECO:0000313" key="2">
    <source>
        <dbReference type="EnsemblPlants" id="TuG1812G0300001776.01.T01.cds469643"/>
    </source>
</evidence>
<gene>
    <name evidence="2" type="primary">LOC125543371</name>
</gene>
<organism evidence="2 3">
    <name type="scientific">Triticum urartu</name>
    <name type="common">Red wild einkorn</name>
    <name type="synonym">Crithodium urartu</name>
    <dbReference type="NCBI Taxonomy" id="4572"/>
    <lineage>
        <taxon>Eukaryota</taxon>
        <taxon>Viridiplantae</taxon>
        <taxon>Streptophyta</taxon>
        <taxon>Embryophyta</taxon>
        <taxon>Tracheophyta</taxon>
        <taxon>Spermatophyta</taxon>
        <taxon>Magnoliopsida</taxon>
        <taxon>Liliopsida</taxon>
        <taxon>Poales</taxon>
        <taxon>Poaceae</taxon>
        <taxon>BOP clade</taxon>
        <taxon>Pooideae</taxon>
        <taxon>Triticodae</taxon>
        <taxon>Triticeae</taxon>
        <taxon>Triticinae</taxon>
        <taxon>Triticum</taxon>
    </lineage>
</organism>
<proteinExistence type="predicted"/>
<accession>A0A8R7TT64</accession>
<evidence type="ECO:0000256" key="1">
    <source>
        <dbReference type="SAM" id="MobiDB-lite"/>
    </source>
</evidence>
<feature type="compositionally biased region" description="Polar residues" evidence="1">
    <location>
        <begin position="253"/>
        <end position="263"/>
    </location>
</feature>
<reference evidence="2" key="3">
    <citation type="submission" date="2022-06" db="UniProtKB">
        <authorList>
            <consortium name="EnsemblPlants"/>
        </authorList>
    </citation>
    <scope>IDENTIFICATION</scope>
</reference>
<dbReference type="EnsemblPlants" id="TuG1812G0300001776.01.T01">
    <property type="protein sequence ID" value="TuG1812G0300001776.01.T01.cds469643"/>
    <property type="gene ID" value="TuG1812G0300001776.01"/>
</dbReference>
<sequence length="284" mass="30628">MELQELGTVQALPVIEQQRAAIVLRGHHPVREGAAVGVPVGGEHEPVPPGRVDAEAAVVREALERQRDVLPGVLVEPEPRAGEHRVAGVVEALPQDQGGVPLVPHHQVAVVEEDSYGGGRHIAARRRHAPEAGSILLDAETVGEDLQRRGGQVGDDDPVPEPEGRAVAHIPEPDPQEVVDAGARRKEAQLEAAALGDQGLVPGDALAREDGVRGGRRGKQGTVNEQEEEKYQRRPFGRGEAERTRRAAATGVHNFQRNGRGTSPNPPARPVVTVNARHRRHWRR</sequence>
<protein>
    <submittedName>
        <fullName evidence="2">Uncharacterized protein</fullName>
    </submittedName>
</protein>
<reference evidence="2" key="2">
    <citation type="submission" date="2018-03" db="EMBL/GenBank/DDBJ databases">
        <title>The Triticum urartu genome reveals the dynamic nature of wheat genome evolution.</title>
        <authorList>
            <person name="Ling H."/>
            <person name="Ma B."/>
            <person name="Shi X."/>
            <person name="Liu H."/>
            <person name="Dong L."/>
            <person name="Sun H."/>
            <person name="Cao Y."/>
            <person name="Gao Q."/>
            <person name="Zheng S."/>
            <person name="Li Y."/>
            <person name="Yu Y."/>
            <person name="Du H."/>
            <person name="Qi M."/>
            <person name="Li Y."/>
            <person name="Yu H."/>
            <person name="Cui Y."/>
            <person name="Wang N."/>
            <person name="Chen C."/>
            <person name="Wu H."/>
            <person name="Zhao Y."/>
            <person name="Zhang J."/>
            <person name="Li Y."/>
            <person name="Zhou W."/>
            <person name="Zhang B."/>
            <person name="Hu W."/>
            <person name="Eijk M."/>
            <person name="Tang J."/>
            <person name="Witsenboer H."/>
            <person name="Zhao S."/>
            <person name="Li Z."/>
            <person name="Zhang A."/>
            <person name="Wang D."/>
            <person name="Liang C."/>
        </authorList>
    </citation>
    <scope>NUCLEOTIDE SEQUENCE [LARGE SCALE GENOMIC DNA]</scope>
    <source>
        <strain evidence="2">cv. G1812</strain>
    </source>
</reference>
<feature type="compositionally biased region" description="Basic and acidic residues" evidence="1">
    <location>
        <begin position="229"/>
        <end position="245"/>
    </location>
</feature>
<feature type="region of interest" description="Disordered" evidence="1">
    <location>
        <begin position="208"/>
        <end position="284"/>
    </location>
</feature>